<proteinExistence type="predicted"/>
<dbReference type="InterPro" id="IPR002110">
    <property type="entry name" value="Ankyrin_rpt"/>
</dbReference>
<dbReference type="SMART" id="SM00248">
    <property type="entry name" value="ANK"/>
    <property type="match status" value="2"/>
</dbReference>
<dbReference type="InterPro" id="IPR036770">
    <property type="entry name" value="Ankyrin_rpt-contain_sf"/>
</dbReference>
<dbReference type="InterPro" id="IPR052391">
    <property type="entry name" value="E3_Ligase-Neurotoxin"/>
</dbReference>
<protein>
    <recommendedName>
        <fullName evidence="5">Ankyrin repeat protein</fullName>
    </recommendedName>
</protein>
<feature type="repeat" description="ANK" evidence="1">
    <location>
        <begin position="87"/>
        <end position="129"/>
    </location>
</feature>
<dbReference type="Gene3D" id="1.25.40.20">
    <property type="entry name" value="Ankyrin repeat-containing domain"/>
    <property type="match status" value="1"/>
</dbReference>
<evidence type="ECO:0008006" key="5">
    <source>
        <dbReference type="Google" id="ProtNLM"/>
    </source>
</evidence>
<evidence type="ECO:0000313" key="4">
    <source>
        <dbReference type="Proteomes" id="UP000829685"/>
    </source>
</evidence>
<comment type="caution">
    <text evidence="3">The sequence shown here is derived from an EMBL/GenBank/DDBJ whole genome shotgun (WGS) entry which is preliminary data.</text>
</comment>
<dbReference type="PANTHER" id="PTHR24133">
    <property type="entry name" value="ANKYRIN DOMAIN-CONTAINING"/>
    <property type="match status" value="1"/>
</dbReference>
<feature type="region of interest" description="Disordered" evidence="2">
    <location>
        <begin position="183"/>
        <end position="207"/>
    </location>
</feature>
<name>A0A9P9WYM8_9PEZI</name>
<evidence type="ECO:0000313" key="3">
    <source>
        <dbReference type="EMBL" id="KAI1881724.1"/>
    </source>
</evidence>
<dbReference type="SUPFAM" id="SSF48403">
    <property type="entry name" value="Ankyrin repeat"/>
    <property type="match status" value="1"/>
</dbReference>
<dbReference type="Pfam" id="PF12796">
    <property type="entry name" value="Ank_2"/>
    <property type="match status" value="1"/>
</dbReference>
<accession>A0A9P9WYM8</accession>
<dbReference type="EMBL" id="JAFIMR010000001">
    <property type="protein sequence ID" value="KAI1881724.1"/>
    <property type="molecule type" value="Genomic_DNA"/>
</dbReference>
<reference evidence="3" key="1">
    <citation type="submission" date="2021-03" db="EMBL/GenBank/DDBJ databases">
        <title>Revisited historic fungal species revealed as producer of novel bioactive compounds through whole genome sequencing and comparative genomics.</title>
        <authorList>
            <person name="Vignolle G.A."/>
            <person name="Hochenegger N."/>
            <person name="Mach R.L."/>
            <person name="Mach-Aigner A.R."/>
            <person name="Javad Rahimi M."/>
            <person name="Salim K.A."/>
            <person name="Chan C.M."/>
            <person name="Lim L.B.L."/>
            <person name="Cai F."/>
            <person name="Druzhinina I.S."/>
            <person name="U'Ren J.M."/>
            <person name="Derntl C."/>
        </authorList>
    </citation>
    <scope>NUCLEOTIDE SEQUENCE</scope>
    <source>
        <strain evidence="3">TUCIM 5799</strain>
    </source>
</reference>
<keyword evidence="1" id="KW-0040">ANK repeat</keyword>
<feature type="compositionally biased region" description="Acidic residues" evidence="2">
    <location>
        <begin position="184"/>
        <end position="204"/>
    </location>
</feature>
<gene>
    <name evidence="3" type="ORF">JX265_000550</name>
</gene>
<evidence type="ECO:0000256" key="2">
    <source>
        <dbReference type="SAM" id="MobiDB-lite"/>
    </source>
</evidence>
<dbReference type="PROSITE" id="PS50088">
    <property type="entry name" value="ANK_REPEAT"/>
    <property type="match status" value="1"/>
</dbReference>
<sequence length="586" mass="65034">MADDQVHEGASVKEQLVEACRRNNVELLTEIINNCKSEDEISSLMNNTTSVMGNHLYHEAALQGHYEVIDLLLDQPNFECDPVNRVEGDTPLHSAIRWINSEPPAQREFGNALVEMMLEAGSNPRVKNKAKLTAVQLVDPRNQGLKDLIQKHEYASLNQGDFVDASEIKGGAGASNQNAFVDAQQDEESDDDAEFSGSDDEERAEFERRRAARKARALVKAPDKVGLRSFSVASCLHVYYAEMLVSHDDDGPIEETPPMSLKALTKELHHADAGTILEGPLVEKGKDDDADRYAATANSLSTAAMAVSIAALVIALMQAVLQYANSNENHREKCNIGAIGRAAMLPGTSAWSWRHWRRRYTYPLLSLHHDLVIRSISTTAPNSMMGVLSPSVTLLGVGADSQGTPETPYVWVRMPYRNDPCKGSIREGDWVLHKHTRSRGTHPASLWDLSLAHIIRWKWRTIIYDNPKRLRPRATWAQLLDTLNVCDLTPLVEDRVDAECIPSSVDVPTQKVDLVSMGVVAFHLGFHSVDINVTDRSILATGRAGSISTEDVPGFGKVVRFQILAWDNRLRRLTTARKNNPFRSEA</sequence>
<dbReference type="AlphaFoldDB" id="A0A9P9WYM8"/>
<evidence type="ECO:0000256" key="1">
    <source>
        <dbReference type="PROSITE-ProRule" id="PRU00023"/>
    </source>
</evidence>
<dbReference type="PANTHER" id="PTHR24133:SF40">
    <property type="entry name" value="ANKYRIN REPEAT DOMAIN 44"/>
    <property type="match status" value="1"/>
</dbReference>
<keyword evidence="4" id="KW-1185">Reference proteome</keyword>
<dbReference type="Proteomes" id="UP000829685">
    <property type="component" value="Unassembled WGS sequence"/>
</dbReference>
<organism evidence="3 4">
    <name type="scientific">Neoarthrinium moseri</name>
    <dbReference type="NCBI Taxonomy" id="1658444"/>
    <lineage>
        <taxon>Eukaryota</taxon>
        <taxon>Fungi</taxon>
        <taxon>Dikarya</taxon>
        <taxon>Ascomycota</taxon>
        <taxon>Pezizomycotina</taxon>
        <taxon>Sordariomycetes</taxon>
        <taxon>Xylariomycetidae</taxon>
        <taxon>Amphisphaeriales</taxon>
        <taxon>Apiosporaceae</taxon>
        <taxon>Neoarthrinium</taxon>
    </lineage>
</organism>